<dbReference type="InterPro" id="IPR050879">
    <property type="entry name" value="Acyltransferase_3"/>
</dbReference>
<proteinExistence type="predicted"/>
<feature type="transmembrane region" description="Helical" evidence="1">
    <location>
        <begin position="210"/>
        <end position="230"/>
    </location>
</feature>
<dbReference type="RefSeq" id="WP_175503364.1">
    <property type="nucleotide sequence ID" value="NZ_CP054840.1"/>
</dbReference>
<feature type="transmembrane region" description="Helical" evidence="1">
    <location>
        <begin position="322"/>
        <end position="342"/>
    </location>
</feature>
<gene>
    <name evidence="3" type="ORF">HUK68_05930</name>
</gene>
<dbReference type="GO" id="GO:0016747">
    <property type="term" value="F:acyltransferase activity, transferring groups other than amino-acyl groups"/>
    <property type="evidence" value="ECO:0007669"/>
    <property type="project" value="InterPro"/>
</dbReference>
<keyword evidence="1" id="KW-0472">Membrane</keyword>
<dbReference type="PANTHER" id="PTHR23028:SF131">
    <property type="entry name" value="BLR2367 PROTEIN"/>
    <property type="match status" value="1"/>
</dbReference>
<dbReference type="GO" id="GO:0016020">
    <property type="term" value="C:membrane"/>
    <property type="evidence" value="ECO:0007669"/>
    <property type="project" value="TreeGrafter"/>
</dbReference>
<dbReference type="KEGG" id="aant:HUK68_05930"/>
<sequence>MSSSSPAARNAAIDCTKGLACAAIVWHHLAFYGPMADVVEPLLPALMEWLDQYARMAVQLFLVLGGYLAAASLAPTGLARHSAALPQIARRFVRLVVPLAVALVLAVLVTALVRPWFDHSSLSGAPTLFQLLAHALLLQGIVGEESLSAGVWYVSIDFQLFALTALLFAAGRWFGAPREHAPGTRPTAGQAVVVLLAAASLWGFNRDADFDNWAVYFFGAYGLGMMAFWAVRSPRPWAWSTLMALLVGVALWLEWRDRIALAGATALALVLVMSSPKLLSWQGPKRLQQLGQMSYSVFLVHFPVCLLVNAVVTWFWPDSLAINLVGLWAAFALSLAAGRLLYQRVERHMPSWQDVLRWQASLVGTGMLMTWVTAWM</sequence>
<dbReference type="GO" id="GO:0000271">
    <property type="term" value="P:polysaccharide biosynthetic process"/>
    <property type="evidence" value="ECO:0007669"/>
    <property type="project" value="TreeGrafter"/>
</dbReference>
<evidence type="ECO:0000313" key="3">
    <source>
        <dbReference type="EMBL" id="QKV52484.1"/>
    </source>
</evidence>
<feature type="transmembrane region" description="Helical" evidence="1">
    <location>
        <begin position="151"/>
        <end position="175"/>
    </location>
</feature>
<reference evidence="3 4" key="1">
    <citation type="submission" date="2020-06" db="EMBL/GenBank/DDBJ databases">
        <title>Acidovorax antarctica sp. nov., isolated from Corinth ice sheet soil, Antarctic Fields Peninsula.</title>
        <authorList>
            <person name="Xu Q."/>
            <person name="Peng F."/>
        </authorList>
    </citation>
    <scope>NUCLEOTIDE SEQUENCE [LARGE SCALE GENOMIC DNA]</scope>
    <source>
        <strain evidence="3 4">16-35-5</strain>
    </source>
</reference>
<feature type="transmembrane region" description="Helical" evidence="1">
    <location>
        <begin position="354"/>
        <end position="374"/>
    </location>
</feature>
<accession>A0A6N1WZ49</accession>
<dbReference type="InterPro" id="IPR002656">
    <property type="entry name" value="Acyl_transf_3_dom"/>
</dbReference>
<keyword evidence="3" id="KW-0808">Transferase</keyword>
<protein>
    <submittedName>
        <fullName evidence="3">Acyltransferase</fullName>
    </submittedName>
</protein>
<feature type="transmembrane region" description="Helical" evidence="1">
    <location>
        <begin position="95"/>
        <end position="117"/>
    </location>
</feature>
<dbReference type="PANTHER" id="PTHR23028">
    <property type="entry name" value="ACETYLTRANSFERASE"/>
    <property type="match status" value="1"/>
</dbReference>
<feature type="transmembrane region" description="Helical" evidence="1">
    <location>
        <begin position="187"/>
        <end position="204"/>
    </location>
</feature>
<organism evidence="3 4">
    <name type="scientific">Comamonas antarctica</name>
    <dbReference type="NCBI Taxonomy" id="2743470"/>
    <lineage>
        <taxon>Bacteria</taxon>
        <taxon>Pseudomonadati</taxon>
        <taxon>Pseudomonadota</taxon>
        <taxon>Betaproteobacteria</taxon>
        <taxon>Burkholderiales</taxon>
        <taxon>Comamonadaceae</taxon>
        <taxon>Comamonas</taxon>
    </lineage>
</organism>
<dbReference type="Proteomes" id="UP000509579">
    <property type="component" value="Chromosome"/>
</dbReference>
<feature type="domain" description="Acyltransferase 3" evidence="2">
    <location>
        <begin position="10"/>
        <end position="337"/>
    </location>
</feature>
<keyword evidence="4" id="KW-1185">Reference proteome</keyword>
<keyword evidence="3" id="KW-0012">Acyltransferase</keyword>
<dbReference type="AlphaFoldDB" id="A0A6N1WZ49"/>
<dbReference type="Pfam" id="PF01757">
    <property type="entry name" value="Acyl_transf_3"/>
    <property type="match status" value="1"/>
</dbReference>
<feature type="transmembrane region" description="Helical" evidence="1">
    <location>
        <begin position="259"/>
        <end position="281"/>
    </location>
</feature>
<keyword evidence="1" id="KW-1133">Transmembrane helix</keyword>
<evidence type="ECO:0000256" key="1">
    <source>
        <dbReference type="SAM" id="Phobius"/>
    </source>
</evidence>
<evidence type="ECO:0000259" key="2">
    <source>
        <dbReference type="Pfam" id="PF01757"/>
    </source>
</evidence>
<name>A0A6N1WZ49_9BURK</name>
<dbReference type="EMBL" id="CP054840">
    <property type="protein sequence ID" value="QKV52484.1"/>
    <property type="molecule type" value="Genomic_DNA"/>
</dbReference>
<evidence type="ECO:0000313" key="4">
    <source>
        <dbReference type="Proteomes" id="UP000509579"/>
    </source>
</evidence>
<feature type="transmembrane region" description="Helical" evidence="1">
    <location>
        <begin position="237"/>
        <end position="253"/>
    </location>
</feature>
<feature type="transmembrane region" description="Helical" evidence="1">
    <location>
        <begin position="53"/>
        <end position="74"/>
    </location>
</feature>
<keyword evidence="1" id="KW-0812">Transmembrane</keyword>
<feature type="transmembrane region" description="Helical" evidence="1">
    <location>
        <begin position="293"/>
        <end position="316"/>
    </location>
</feature>